<organism evidence="2">
    <name type="scientific">marine sediment metagenome</name>
    <dbReference type="NCBI Taxonomy" id="412755"/>
    <lineage>
        <taxon>unclassified sequences</taxon>
        <taxon>metagenomes</taxon>
        <taxon>ecological metagenomes</taxon>
    </lineage>
</organism>
<keyword evidence="1" id="KW-0472">Membrane</keyword>
<accession>X1CGA5</accession>
<dbReference type="GO" id="GO:0003677">
    <property type="term" value="F:DNA binding"/>
    <property type="evidence" value="ECO:0007669"/>
    <property type="project" value="InterPro"/>
</dbReference>
<dbReference type="AlphaFoldDB" id="X1CGA5"/>
<feature type="transmembrane region" description="Helical" evidence="1">
    <location>
        <begin position="55"/>
        <end position="77"/>
    </location>
</feature>
<keyword evidence="1" id="KW-1133">Transmembrane helix</keyword>
<reference evidence="2" key="1">
    <citation type="journal article" date="2014" name="Front. Microbiol.">
        <title>High frequency of phylogenetically diverse reductive dehalogenase-homologous genes in deep subseafloor sedimentary metagenomes.</title>
        <authorList>
            <person name="Kawai M."/>
            <person name="Futagami T."/>
            <person name="Toyoda A."/>
            <person name="Takaki Y."/>
            <person name="Nishi S."/>
            <person name="Hori S."/>
            <person name="Arai W."/>
            <person name="Tsubouchi T."/>
            <person name="Morono Y."/>
            <person name="Uchiyama I."/>
            <person name="Ito T."/>
            <person name="Fujiyama A."/>
            <person name="Inagaki F."/>
            <person name="Takami H."/>
        </authorList>
    </citation>
    <scope>NUCLEOTIDE SEQUENCE</scope>
    <source>
        <strain evidence="2">Expedition CK06-06</strain>
    </source>
</reference>
<name>X1CGA5_9ZZZZ</name>
<protein>
    <submittedName>
        <fullName evidence="2">Uncharacterized protein</fullName>
    </submittedName>
</protein>
<sequence>MISAHDSLTSLKQWFMNMIHCESKGEVMNKSDLIEALGKDAELPIRKAEKVVKMVFNSMAAAFFTALALGFFAAWALSGRRN</sequence>
<dbReference type="SUPFAM" id="SSF47729">
    <property type="entry name" value="IHF-like DNA-binding proteins"/>
    <property type="match status" value="1"/>
</dbReference>
<gene>
    <name evidence="2" type="ORF">S01H4_42991</name>
</gene>
<comment type="caution">
    <text evidence="2">The sequence shown here is derived from an EMBL/GenBank/DDBJ whole genome shotgun (WGS) entry which is preliminary data.</text>
</comment>
<evidence type="ECO:0000256" key="1">
    <source>
        <dbReference type="SAM" id="Phobius"/>
    </source>
</evidence>
<dbReference type="InterPro" id="IPR010992">
    <property type="entry name" value="IHF-like_DNA-bd_dom_sf"/>
</dbReference>
<dbReference type="EMBL" id="BART01023665">
    <property type="protein sequence ID" value="GAG95298.1"/>
    <property type="molecule type" value="Genomic_DNA"/>
</dbReference>
<proteinExistence type="predicted"/>
<evidence type="ECO:0000313" key="2">
    <source>
        <dbReference type="EMBL" id="GAG95298.1"/>
    </source>
</evidence>
<keyword evidence="1" id="KW-0812">Transmembrane</keyword>